<keyword evidence="3" id="KW-1185">Reference proteome</keyword>
<dbReference type="EMBL" id="JBBNAF010000005">
    <property type="protein sequence ID" value="KAK9141893.1"/>
    <property type="molecule type" value="Genomic_DNA"/>
</dbReference>
<gene>
    <name evidence="2" type="ORF">Syun_011293</name>
</gene>
<evidence type="ECO:0000313" key="2">
    <source>
        <dbReference type="EMBL" id="KAK9141893.1"/>
    </source>
</evidence>
<organism evidence="2 3">
    <name type="scientific">Stephania yunnanensis</name>
    <dbReference type="NCBI Taxonomy" id="152371"/>
    <lineage>
        <taxon>Eukaryota</taxon>
        <taxon>Viridiplantae</taxon>
        <taxon>Streptophyta</taxon>
        <taxon>Embryophyta</taxon>
        <taxon>Tracheophyta</taxon>
        <taxon>Spermatophyta</taxon>
        <taxon>Magnoliopsida</taxon>
        <taxon>Ranunculales</taxon>
        <taxon>Menispermaceae</taxon>
        <taxon>Menispermoideae</taxon>
        <taxon>Cissampelideae</taxon>
        <taxon>Stephania</taxon>
    </lineage>
</organism>
<keyword evidence="1" id="KW-0472">Membrane</keyword>
<reference evidence="2 3" key="1">
    <citation type="submission" date="2024-01" db="EMBL/GenBank/DDBJ databases">
        <title>Genome assemblies of Stephania.</title>
        <authorList>
            <person name="Yang L."/>
        </authorList>
    </citation>
    <scope>NUCLEOTIDE SEQUENCE [LARGE SCALE GENOMIC DNA]</scope>
    <source>
        <strain evidence="2">YNDBR</strain>
        <tissue evidence="2">Leaf</tissue>
    </source>
</reference>
<keyword evidence="1" id="KW-0812">Transmembrane</keyword>
<dbReference type="AlphaFoldDB" id="A0AAP0PEA0"/>
<keyword evidence="1" id="KW-1133">Transmembrane helix</keyword>
<name>A0AAP0PEA0_9MAGN</name>
<proteinExistence type="predicted"/>
<evidence type="ECO:0000256" key="1">
    <source>
        <dbReference type="SAM" id="Phobius"/>
    </source>
</evidence>
<accession>A0AAP0PEA0</accession>
<feature type="transmembrane region" description="Helical" evidence="1">
    <location>
        <begin position="12"/>
        <end position="31"/>
    </location>
</feature>
<dbReference type="Proteomes" id="UP001420932">
    <property type="component" value="Unassembled WGS sequence"/>
</dbReference>
<comment type="caution">
    <text evidence="2">The sequence shown here is derived from an EMBL/GenBank/DDBJ whole genome shotgun (WGS) entry which is preliminary data.</text>
</comment>
<protein>
    <submittedName>
        <fullName evidence="2">Uncharacterized protein</fullName>
    </submittedName>
</protein>
<evidence type="ECO:0000313" key="3">
    <source>
        <dbReference type="Proteomes" id="UP001420932"/>
    </source>
</evidence>
<sequence>MNKNISMMSMHDFCVFLNYFGFFLVDLVYFGRFNLYCLIKSNHLVCLGFCFVRC</sequence>